<dbReference type="InterPro" id="IPR035896">
    <property type="entry name" value="AN1-like_Znf"/>
</dbReference>
<dbReference type="Proteomes" id="UP001372834">
    <property type="component" value="Unassembled WGS sequence"/>
</dbReference>
<dbReference type="Gene3D" id="4.10.1110.10">
    <property type="entry name" value="AN1-like Zinc finger"/>
    <property type="match status" value="1"/>
</dbReference>
<dbReference type="SMART" id="SM00213">
    <property type="entry name" value="UBQ"/>
    <property type="match status" value="1"/>
</dbReference>
<evidence type="ECO:0000313" key="8">
    <source>
        <dbReference type="EMBL" id="KAK6628152.1"/>
    </source>
</evidence>
<evidence type="ECO:0000256" key="4">
    <source>
        <dbReference type="PROSITE-ProRule" id="PRU00449"/>
    </source>
</evidence>
<evidence type="ECO:0000313" key="9">
    <source>
        <dbReference type="Proteomes" id="UP001372834"/>
    </source>
</evidence>
<dbReference type="AlphaFoldDB" id="A0AAN8PLS7"/>
<dbReference type="Pfam" id="PF00240">
    <property type="entry name" value="ubiquitin"/>
    <property type="match status" value="1"/>
</dbReference>
<proteinExistence type="predicted"/>
<dbReference type="InterPro" id="IPR053061">
    <property type="entry name" value="AN1-type_zinc_finger"/>
</dbReference>
<feature type="region of interest" description="Disordered" evidence="5">
    <location>
        <begin position="478"/>
        <end position="514"/>
    </location>
</feature>
<dbReference type="EMBL" id="JAWJWE010000036">
    <property type="protein sequence ID" value="KAK6628152.1"/>
    <property type="molecule type" value="Genomic_DNA"/>
</dbReference>
<feature type="domain" description="Ubiquitin-like" evidence="6">
    <location>
        <begin position="20"/>
        <end position="95"/>
    </location>
</feature>
<evidence type="ECO:0000259" key="6">
    <source>
        <dbReference type="PROSITE" id="PS50053"/>
    </source>
</evidence>
<dbReference type="PROSITE" id="PS51039">
    <property type="entry name" value="ZF_AN1"/>
    <property type="match status" value="1"/>
</dbReference>
<dbReference type="PRINTS" id="PR00348">
    <property type="entry name" value="UBIQUITIN"/>
</dbReference>
<evidence type="ECO:0000256" key="5">
    <source>
        <dbReference type="SAM" id="MobiDB-lite"/>
    </source>
</evidence>
<dbReference type="Gene3D" id="3.10.20.90">
    <property type="entry name" value="Phosphatidylinositol 3-kinase Catalytic Subunit, Chain A, domain 1"/>
    <property type="match status" value="1"/>
</dbReference>
<comment type="caution">
    <text evidence="8">The sequence shown here is derived from an EMBL/GenBank/DDBJ whole genome shotgun (WGS) entry which is preliminary data.</text>
</comment>
<keyword evidence="1" id="KW-0479">Metal-binding</keyword>
<evidence type="ECO:0000256" key="1">
    <source>
        <dbReference type="ARBA" id="ARBA00022723"/>
    </source>
</evidence>
<dbReference type="SUPFAM" id="SSF118310">
    <property type="entry name" value="AN1-like Zinc finger"/>
    <property type="match status" value="1"/>
</dbReference>
<dbReference type="PANTHER" id="PTHR46728">
    <property type="entry name" value="AN1-TYPE ZINC FINGER PROTEIN 4"/>
    <property type="match status" value="1"/>
</dbReference>
<evidence type="ECO:0008006" key="10">
    <source>
        <dbReference type="Google" id="ProtNLM"/>
    </source>
</evidence>
<dbReference type="CDD" id="cd01802">
    <property type="entry name" value="Ubl_ZFAND4"/>
    <property type="match status" value="1"/>
</dbReference>
<dbReference type="GO" id="GO:0008270">
    <property type="term" value="F:zinc ion binding"/>
    <property type="evidence" value="ECO:0007669"/>
    <property type="project" value="UniProtKB-KW"/>
</dbReference>
<dbReference type="InterPro" id="IPR029071">
    <property type="entry name" value="Ubiquitin-like_domsf"/>
</dbReference>
<gene>
    <name evidence="8" type="ORF">RUM43_001964</name>
</gene>
<reference evidence="8 9" key="1">
    <citation type="submission" date="2023-10" db="EMBL/GenBank/DDBJ databases">
        <title>Genomes of two closely related lineages of the louse Polyplax serrata with different host specificities.</title>
        <authorList>
            <person name="Martinu J."/>
            <person name="Tarabai H."/>
            <person name="Stefka J."/>
            <person name="Hypsa V."/>
        </authorList>
    </citation>
    <scope>NUCLEOTIDE SEQUENCE [LARGE SCALE GENOMIC DNA]</scope>
    <source>
        <strain evidence="8">HR10_N</strain>
    </source>
</reference>
<keyword evidence="2 4" id="KW-0863">Zinc-finger</keyword>
<feature type="domain" description="AN1-type" evidence="7">
    <location>
        <begin position="575"/>
        <end position="622"/>
    </location>
</feature>
<evidence type="ECO:0000259" key="7">
    <source>
        <dbReference type="PROSITE" id="PS51039"/>
    </source>
</evidence>
<name>A0AAN8PLS7_POLSC</name>
<sequence length="641" mass="71035">MMSHYGLPFEYDEHWICGALELSIETLAGTAFEIKVSPNDTIMAIKSKIQSVEGIPVSQQHLLYNLEELDNSASVRDYSIQNGATLKLVLSMRGGPISTKRLPPADEMVWRELQDLMSTTRKDDFLDKLPTGSRVTVLVFRDGDQVNLLRVVENEDGSFSPLSESWNGSSIRNLFTEEEPEQTAKRLQENSITMGKMQELKDKLESLSIQRRGKKLDDGIPVVKDEHPKTRYLSDADSLSELSKRNSFVGFPPGRDCSQSPCVKLIRRMEQEAEETAVPRPRSRLLSCSKASVAALTKARKEAENIIRMQSNLSILVDSEPNPGFRFRRAPLPDIRRSSDDVEKKSEEENLGKNLREKTARSFAIVEEENGVAAAAAATTTASICSSRSSIVGLPANDEVEIAYSEIPREGMSTAVTRSSFRVSRYVLDGDERPKTTPGKLESRDVMTGSGTGREFCDLVQDVETHKRMTHVLAPFQTGLPRGTLRTQPGLQEDQKPDPVRNQPKKRASTLLRNPSCREDTPVLLSASALPAVVVTAATIVPSLPFSPDTVVSTSLPSAPSVLSQSHALPPTGFAKKRSRCSQCRKKLNITNTYTCRCGRMFCAVHRYSEVHGCPFDYKEEGRRILQQANPLVAASKLPKI</sequence>
<evidence type="ECO:0000256" key="2">
    <source>
        <dbReference type="ARBA" id="ARBA00022771"/>
    </source>
</evidence>
<dbReference type="InterPro" id="IPR000626">
    <property type="entry name" value="Ubiquitin-like_dom"/>
</dbReference>
<accession>A0AAN8PLS7</accession>
<dbReference type="InterPro" id="IPR019956">
    <property type="entry name" value="Ubiquitin_dom"/>
</dbReference>
<dbReference type="Pfam" id="PF01428">
    <property type="entry name" value="zf-AN1"/>
    <property type="match status" value="1"/>
</dbReference>
<evidence type="ECO:0000256" key="3">
    <source>
        <dbReference type="ARBA" id="ARBA00022833"/>
    </source>
</evidence>
<dbReference type="SMART" id="SM00154">
    <property type="entry name" value="ZnF_AN1"/>
    <property type="match status" value="1"/>
</dbReference>
<dbReference type="PROSITE" id="PS50053">
    <property type="entry name" value="UBIQUITIN_2"/>
    <property type="match status" value="1"/>
</dbReference>
<dbReference type="SUPFAM" id="SSF54236">
    <property type="entry name" value="Ubiquitin-like"/>
    <property type="match status" value="1"/>
</dbReference>
<organism evidence="8 9">
    <name type="scientific">Polyplax serrata</name>
    <name type="common">Common mouse louse</name>
    <dbReference type="NCBI Taxonomy" id="468196"/>
    <lineage>
        <taxon>Eukaryota</taxon>
        <taxon>Metazoa</taxon>
        <taxon>Ecdysozoa</taxon>
        <taxon>Arthropoda</taxon>
        <taxon>Hexapoda</taxon>
        <taxon>Insecta</taxon>
        <taxon>Pterygota</taxon>
        <taxon>Neoptera</taxon>
        <taxon>Paraneoptera</taxon>
        <taxon>Psocodea</taxon>
        <taxon>Troctomorpha</taxon>
        <taxon>Phthiraptera</taxon>
        <taxon>Anoplura</taxon>
        <taxon>Polyplacidae</taxon>
        <taxon>Polyplax</taxon>
    </lineage>
</organism>
<dbReference type="PANTHER" id="PTHR46728:SF1">
    <property type="entry name" value="AN1-TYPE ZINC FINGER PROTEIN 4"/>
    <property type="match status" value="1"/>
</dbReference>
<protein>
    <recommendedName>
        <fullName evidence="10">AN1-type zinc finger protein 4</fullName>
    </recommendedName>
</protein>
<dbReference type="InterPro" id="IPR000058">
    <property type="entry name" value="Znf_AN1"/>
</dbReference>
<keyword evidence="3" id="KW-0862">Zinc</keyword>